<protein>
    <submittedName>
        <fullName evidence="1">Uncharacterized protein</fullName>
    </submittedName>
</protein>
<evidence type="ECO:0000313" key="1">
    <source>
        <dbReference type="EMBL" id="AVK02511.1"/>
    </source>
</evidence>
<organism evidence="1 2">
    <name type="scientific">Pseudomonas paraeruginosa</name>
    <dbReference type="NCBI Taxonomy" id="2994495"/>
    <lineage>
        <taxon>Bacteria</taxon>
        <taxon>Pseudomonadati</taxon>
        <taxon>Pseudomonadota</taxon>
        <taxon>Gammaproteobacteria</taxon>
        <taxon>Pseudomonadales</taxon>
        <taxon>Pseudomonadaceae</taxon>
        <taxon>Pseudomonas</taxon>
    </lineage>
</organism>
<reference evidence="1 2" key="1">
    <citation type="submission" date="2018-02" db="EMBL/GenBank/DDBJ databases">
        <title>FDA/CDC Antimicrobial Resistant Isolate Bank Genome Sequencing.</title>
        <authorList>
            <person name="Benahmed F.H."/>
            <person name="Lutgring J.D."/>
            <person name="Yoo B."/>
            <person name="Machado M."/>
            <person name="Brown A."/>
            <person name="McAllister G."/>
            <person name="Perry A."/>
            <person name="Halpin A.L."/>
            <person name="Vavikolanu K."/>
            <person name="Ott S."/>
            <person name="Zhao X."/>
            <person name="Tallon L.J."/>
            <person name="Sadzewicz L."/>
            <person name="Aluvathingal J."/>
            <person name="Nadendla S."/>
            <person name="Voskania-kordi A."/>
            <person name="Simonyan V."/>
            <person name="Patel J."/>
            <person name="Shawar R.M."/>
        </authorList>
    </citation>
    <scope>NUCLEOTIDE SEQUENCE [LARGE SCALE GENOMIC DNA]</scope>
    <source>
        <strain evidence="1 2">AR_0356</strain>
        <plasmid evidence="1 2">unnamed3</plasmid>
    </source>
</reference>
<keyword evidence="2" id="KW-1185">Reference proteome</keyword>
<evidence type="ECO:0000313" key="2">
    <source>
        <dbReference type="Proteomes" id="UP000238390"/>
    </source>
</evidence>
<keyword evidence="1" id="KW-0614">Plasmid</keyword>
<dbReference type="EMBL" id="CP027167">
    <property type="protein sequence ID" value="AVK02511.1"/>
    <property type="molecule type" value="Genomic_DNA"/>
</dbReference>
<gene>
    <name evidence="1" type="ORF">CSB93_7056</name>
</gene>
<proteinExistence type="predicted"/>
<dbReference type="Proteomes" id="UP000238390">
    <property type="component" value="Plasmid unnamed3"/>
</dbReference>
<geneLocation type="plasmid" evidence="1 2">
    <name>unnamed3</name>
</geneLocation>
<dbReference type="RefSeq" id="WP_044265811.1">
    <property type="nucleotide sequence ID" value="NZ_CP027167.1"/>
</dbReference>
<dbReference type="AlphaFoldDB" id="A0A2R3IKU2"/>
<accession>A0A2R3IKU2</accession>
<name>A0A2R3IKU2_9PSED</name>
<sequence length="76" mass="8253">MMIDAEPLKPYLAAVAKAREDWESVGAAYDAAPAEKRGELFAVKFPLAEQAYYRACEELAFVVRAQVKDAESASAG</sequence>